<organism evidence="2 3">
    <name type="scientific">Croceicoccus ponticola</name>
    <dbReference type="NCBI Taxonomy" id="2217664"/>
    <lineage>
        <taxon>Bacteria</taxon>
        <taxon>Pseudomonadati</taxon>
        <taxon>Pseudomonadota</taxon>
        <taxon>Alphaproteobacteria</taxon>
        <taxon>Sphingomonadales</taxon>
        <taxon>Erythrobacteraceae</taxon>
        <taxon>Croceicoccus</taxon>
    </lineage>
</organism>
<comment type="caution">
    <text evidence="2">The sequence shown here is derived from an EMBL/GenBank/DDBJ whole genome shotgun (WGS) entry which is preliminary data.</text>
</comment>
<evidence type="ECO:0008006" key="4">
    <source>
        <dbReference type="Google" id="ProtNLM"/>
    </source>
</evidence>
<dbReference type="RefSeq" id="WP_127611396.1">
    <property type="nucleotide sequence ID" value="NZ_RXOL01000001.1"/>
</dbReference>
<dbReference type="AlphaFoldDB" id="A0A437H0P7"/>
<reference evidence="2 3" key="1">
    <citation type="submission" date="2018-12" db="EMBL/GenBank/DDBJ databases">
        <title>Croceicoccus ponticola sp. nov., a lipolytic bacterium isolated from seawater.</title>
        <authorList>
            <person name="Yoon J.-H."/>
        </authorList>
    </citation>
    <scope>NUCLEOTIDE SEQUENCE [LARGE SCALE GENOMIC DNA]</scope>
    <source>
        <strain evidence="2 3">GM-16</strain>
    </source>
</reference>
<protein>
    <recommendedName>
        <fullName evidence="4">DUF3618 domain-containing protein</fullName>
    </recommendedName>
</protein>
<gene>
    <name evidence="2" type="ORF">EKN06_03130</name>
</gene>
<evidence type="ECO:0000256" key="1">
    <source>
        <dbReference type="SAM" id="MobiDB-lite"/>
    </source>
</evidence>
<evidence type="ECO:0000313" key="2">
    <source>
        <dbReference type="EMBL" id="RVQ69207.1"/>
    </source>
</evidence>
<dbReference type="Proteomes" id="UP000283003">
    <property type="component" value="Unassembled WGS sequence"/>
</dbReference>
<evidence type="ECO:0000313" key="3">
    <source>
        <dbReference type="Proteomes" id="UP000283003"/>
    </source>
</evidence>
<dbReference type="EMBL" id="RXOL01000001">
    <property type="protein sequence ID" value="RVQ69207.1"/>
    <property type="molecule type" value="Genomic_DNA"/>
</dbReference>
<feature type="compositionally biased region" description="Acidic residues" evidence="1">
    <location>
        <begin position="105"/>
        <end position="116"/>
    </location>
</feature>
<accession>A0A437H0P7</accession>
<name>A0A437H0P7_9SPHN</name>
<sequence length="116" mass="12589">MTESDVIEAKRLRRAARTVFDTQRNMVKADLGAASVGKRVVNRIAEDGRMLADEAVDTAGRHKTVLTAGALVLTGWFLRKPIIALVTSIIGMGDNPDGEARPDDERNEIEVDAETA</sequence>
<feature type="region of interest" description="Disordered" evidence="1">
    <location>
        <begin position="92"/>
        <end position="116"/>
    </location>
</feature>
<dbReference type="OrthoDB" id="7433140at2"/>
<keyword evidence="3" id="KW-1185">Reference proteome</keyword>
<proteinExistence type="predicted"/>